<dbReference type="STRING" id="1817772.A2527_08535"/>
<dbReference type="EMBL" id="MFNE01000026">
    <property type="protein sequence ID" value="OGG95209.1"/>
    <property type="molecule type" value="Genomic_DNA"/>
</dbReference>
<dbReference type="Gene3D" id="1.10.287.500">
    <property type="entry name" value="Helix hairpin bin"/>
    <property type="match status" value="1"/>
</dbReference>
<accession>A0A1F6GAW0</accession>
<evidence type="ECO:0000313" key="3">
    <source>
        <dbReference type="Proteomes" id="UP000178449"/>
    </source>
</evidence>
<evidence type="ECO:0000313" key="2">
    <source>
        <dbReference type="EMBL" id="OGG95209.1"/>
    </source>
</evidence>
<comment type="caution">
    <text evidence="2">The sequence shown here is derived from an EMBL/GenBank/DDBJ whole genome shotgun (WGS) entry which is preliminary data.</text>
</comment>
<name>A0A1F6GAW0_9PROT</name>
<feature type="compositionally biased region" description="Polar residues" evidence="1">
    <location>
        <begin position="67"/>
        <end position="79"/>
    </location>
</feature>
<evidence type="ECO:0000256" key="1">
    <source>
        <dbReference type="SAM" id="MobiDB-lite"/>
    </source>
</evidence>
<dbReference type="AlphaFoldDB" id="A0A1F6GAW0"/>
<dbReference type="Proteomes" id="UP000178449">
    <property type="component" value="Unassembled WGS sequence"/>
</dbReference>
<dbReference type="GO" id="GO:0009288">
    <property type="term" value="C:bacterial-type flagellum"/>
    <property type="evidence" value="ECO:0007669"/>
    <property type="project" value="InterPro"/>
</dbReference>
<dbReference type="GO" id="GO:0050920">
    <property type="term" value="P:regulation of chemotaxis"/>
    <property type="evidence" value="ECO:0007669"/>
    <property type="project" value="InterPro"/>
</dbReference>
<reference evidence="2 3" key="1">
    <citation type="journal article" date="2016" name="Nat. Commun.">
        <title>Thousands of microbial genomes shed light on interconnected biogeochemical processes in an aquifer system.</title>
        <authorList>
            <person name="Anantharaman K."/>
            <person name="Brown C.T."/>
            <person name="Hug L.A."/>
            <person name="Sharon I."/>
            <person name="Castelle C.J."/>
            <person name="Probst A.J."/>
            <person name="Thomas B.C."/>
            <person name="Singh A."/>
            <person name="Wilkins M.J."/>
            <person name="Karaoz U."/>
            <person name="Brodie E.L."/>
            <person name="Williams K.H."/>
            <person name="Hubbard S.S."/>
            <person name="Banfield J.F."/>
        </authorList>
    </citation>
    <scope>NUCLEOTIDE SEQUENCE [LARGE SCALE GENOMIC DNA]</scope>
</reference>
<dbReference type="InterPro" id="IPR007439">
    <property type="entry name" value="Chemotax_Pase_CheZ"/>
</dbReference>
<dbReference type="Pfam" id="PF04344">
    <property type="entry name" value="CheZ"/>
    <property type="match status" value="1"/>
</dbReference>
<sequence>MTEVLMAQDYQDLTGQLINKVMALLKHLESDLIELVTRFGSKKIATPQSEVRLNGPMHESHEERQNQDNVDSLLSQFGF</sequence>
<organism evidence="2 3">
    <name type="scientific">Candidatus Lambdaproteobacteria bacterium RIFOXYD2_FULL_50_16</name>
    <dbReference type="NCBI Taxonomy" id="1817772"/>
    <lineage>
        <taxon>Bacteria</taxon>
        <taxon>Pseudomonadati</taxon>
        <taxon>Pseudomonadota</taxon>
        <taxon>Candidatus Lambdaproteobacteria</taxon>
    </lineage>
</organism>
<protein>
    <submittedName>
        <fullName evidence="2">Uncharacterized protein</fullName>
    </submittedName>
</protein>
<gene>
    <name evidence="2" type="ORF">A2527_08535</name>
</gene>
<dbReference type="SUPFAM" id="SSF75708">
    <property type="entry name" value="Chemotaxis phosphatase CheZ"/>
    <property type="match status" value="1"/>
</dbReference>
<dbReference type="GO" id="GO:0003824">
    <property type="term" value="F:catalytic activity"/>
    <property type="evidence" value="ECO:0007669"/>
    <property type="project" value="InterPro"/>
</dbReference>
<proteinExistence type="predicted"/>
<feature type="region of interest" description="Disordered" evidence="1">
    <location>
        <begin position="47"/>
        <end position="79"/>
    </location>
</feature>